<dbReference type="FunFam" id="3.30.420.10:FF:000006">
    <property type="entry name" value="Ribonuclease HII"/>
    <property type="match status" value="1"/>
</dbReference>
<evidence type="ECO:0000256" key="12">
    <source>
        <dbReference type="ARBA" id="ARBA00022801"/>
    </source>
</evidence>
<dbReference type="OrthoDB" id="9803420at2"/>
<dbReference type="EC" id="3.1.26.4" evidence="6 14"/>
<keyword evidence="8 14" id="KW-0963">Cytoplasm</keyword>
<dbReference type="GO" id="GO:0030145">
    <property type="term" value="F:manganese ion binding"/>
    <property type="evidence" value="ECO:0007669"/>
    <property type="project" value="UniProtKB-UniRule"/>
</dbReference>
<keyword evidence="9 14" id="KW-0540">Nuclease</keyword>
<evidence type="ECO:0000313" key="18">
    <source>
        <dbReference type="EMBL" id="AUR53187.1"/>
    </source>
</evidence>
<comment type="function">
    <text evidence="3 14 16">Endonuclease that specifically degrades the RNA of RNA-DNA hybrids.</text>
</comment>
<accession>A0A2I7N9Q0</accession>
<dbReference type="NCBIfam" id="NF000595">
    <property type="entry name" value="PRK00015.1-3"/>
    <property type="match status" value="1"/>
</dbReference>
<dbReference type="EMBL" id="CP024847">
    <property type="protein sequence ID" value="AUR53187.1"/>
    <property type="molecule type" value="Genomic_DNA"/>
</dbReference>
<evidence type="ECO:0000256" key="7">
    <source>
        <dbReference type="ARBA" id="ARBA00019179"/>
    </source>
</evidence>
<keyword evidence="11 14" id="KW-0255">Endonuclease</keyword>
<organism evidence="18 19">
    <name type="scientific">Aquella oligotrophica</name>
    <dbReference type="NCBI Taxonomy" id="2067065"/>
    <lineage>
        <taxon>Bacteria</taxon>
        <taxon>Pseudomonadati</taxon>
        <taxon>Pseudomonadota</taxon>
        <taxon>Betaproteobacteria</taxon>
        <taxon>Neisseriales</taxon>
        <taxon>Neisseriaceae</taxon>
        <taxon>Aquella</taxon>
    </lineage>
</organism>
<feature type="binding site" evidence="14 15">
    <location>
        <position position="99"/>
    </location>
    <ligand>
        <name>a divalent metal cation</name>
        <dbReference type="ChEBI" id="CHEBI:60240"/>
    </ligand>
</feature>
<dbReference type="GO" id="GO:0043137">
    <property type="term" value="P:DNA replication, removal of RNA primer"/>
    <property type="evidence" value="ECO:0007669"/>
    <property type="project" value="TreeGrafter"/>
</dbReference>
<dbReference type="PANTHER" id="PTHR10954">
    <property type="entry name" value="RIBONUCLEASE H2 SUBUNIT A"/>
    <property type="match status" value="1"/>
</dbReference>
<dbReference type="KEGG" id="nba:CUN60_09735"/>
<feature type="domain" description="RNase H type-2" evidence="17">
    <location>
        <begin position="1"/>
        <end position="188"/>
    </location>
</feature>
<evidence type="ECO:0000256" key="2">
    <source>
        <dbReference type="ARBA" id="ARBA00001946"/>
    </source>
</evidence>
<evidence type="ECO:0000256" key="5">
    <source>
        <dbReference type="ARBA" id="ARBA00007383"/>
    </source>
</evidence>
<evidence type="ECO:0000256" key="1">
    <source>
        <dbReference type="ARBA" id="ARBA00000077"/>
    </source>
</evidence>
<proteinExistence type="inferred from homology"/>
<evidence type="ECO:0000256" key="9">
    <source>
        <dbReference type="ARBA" id="ARBA00022722"/>
    </source>
</evidence>
<dbReference type="CDD" id="cd07182">
    <property type="entry name" value="RNase_HII_bacteria_HII_like"/>
    <property type="match status" value="1"/>
</dbReference>
<feature type="binding site" evidence="14 15">
    <location>
        <position position="8"/>
    </location>
    <ligand>
        <name>a divalent metal cation</name>
        <dbReference type="ChEBI" id="CHEBI:60240"/>
    </ligand>
</feature>
<evidence type="ECO:0000313" key="19">
    <source>
        <dbReference type="Proteomes" id="UP000236655"/>
    </source>
</evidence>
<dbReference type="GO" id="GO:0004523">
    <property type="term" value="F:RNA-DNA hybrid ribonuclease activity"/>
    <property type="evidence" value="ECO:0007669"/>
    <property type="project" value="UniProtKB-UniRule"/>
</dbReference>
<gene>
    <name evidence="14" type="primary">rnhB</name>
    <name evidence="18" type="ORF">CUN60_09735</name>
</gene>
<name>A0A2I7N9Q0_9NEIS</name>
<dbReference type="GO" id="GO:0003723">
    <property type="term" value="F:RNA binding"/>
    <property type="evidence" value="ECO:0007669"/>
    <property type="project" value="UniProtKB-UniRule"/>
</dbReference>
<dbReference type="InterPro" id="IPR022898">
    <property type="entry name" value="RNase_HII"/>
</dbReference>
<dbReference type="GO" id="GO:0032299">
    <property type="term" value="C:ribonuclease H2 complex"/>
    <property type="evidence" value="ECO:0007669"/>
    <property type="project" value="TreeGrafter"/>
</dbReference>
<sequence length="188" mass="20424">MIICGVDEAGRGPLAGNVVAAAVILDPSHPIIGLNDSKKLSETKREYLYQQIITHAKCYAIAEASVAEIDSINILQASLLAMSRAIDKLTIKPDKAMIDGNKIPKSDVVCEAIIGGDALIAEISAASILAKVTRDRQLIELDKEYPQYGFAKHKGYGTKEHLQAIEQHGIIHGIHRTSFAPIKQQLLF</sequence>
<comment type="similarity">
    <text evidence="5 14 16">Belongs to the RNase HII family.</text>
</comment>
<evidence type="ECO:0000256" key="8">
    <source>
        <dbReference type="ARBA" id="ARBA00022490"/>
    </source>
</evidence>
<comment type="catalytic activity">
    <reaction evidence="1 14 15 16">
        <text>Endonucleolytic cleavage to 5'-phosphomonoester.</text>
        <dbReference type="EC" id="3.1.26.4"/>
    </reaction>
</comment>
<evidence type="ECO:0000256" key="11">
    <source>
        <dbReference type="ARBA" id="ARBA00022759"/>
    </source>
</evidence>
<keyword evidence="19" id="KW-1185">Reference proteome</keyword>
<dbReference type="PANTHER" id="PTHR10954:SF18">
    <property type="entry name" value="RIBONUCLEASE HII"/>
    <property type="match status" value="1"/>
</dbReference>
<evidence type="ECO:0000256" key="4">
    <source>
        <dbReference type="ARBA" id="ARBA00004496"/>
    </source>
</evidence>
<keyword evidence="12 14" id="KW-0378">Hydrolase</keyword>
<dbReference type="Gene3D" id="3.30.420.10">
    <property type="entry name" value="Ribonuclease H-like superfamily/Ribonuclease H"/>
    <property type="match status" value="1"/>
</dbReference>
<evidence type="ECO:0000256" key="16">
    <source>
        <dbReference type="RuleBase" id="RU003515"/>
    </source>
</evidence>
<dbReference type="PROSITE" id="PS51975">
    <property type="entry name" value="RNASE_H_2"/>
    <property type="match status" value="1"/>
</dbReference>
<dbReference type="Pfam" id="PF01351">
    <property type="entry name" value="RNase_HII"/>
    <property type="match status" value="1"/>
</dbReference>
<dbReference type="InterPro" id="IPR024567">
    <property type="entry name" value="RNase_HII/HIII_dom"/>
</dbReference>
<dbReference type="InterPro" id="IPR036397">
    <property type="entry name" value="RNaseH_sf"/>
</dbReference>
<evidence type="ECO:0000256" key="15">
    <source>
        <dbReference type="PROSITE-ProRule" id="PRU01319"/>
    </source>
</evidence>
<evidence type="ECO:0000256" key="14">
    <source>
        <dbReference type="HAMAP-Rule" id="MF_00052"/>
    </source>
</evidence>
<evidence type="ECO:0000256" key="3">
    <source>
        <dbReference type="ARBA" id="ARBA00004065"/>
    </source>
</evidence>
<keyword evidence="13 14" id="KW-0464">Manganese</keyword>
<evidence type="ECO:0000256" key="13">
    <source>
        <dbReference type="ARBA" id="ARBA00023211"/>
    </source>
</evidence>
<evidence type="ECO:0000256" key="10">
    <source>
        <dbReference type="ARBA" id="ARBA00022723"/>
    </source>
</evidence>
<comment type="cofactor">
    <cofactor evidence="2">
        <name>Mg(2+)</name>
        <dbReference type="ChEBI" id="CHEBI:18420"/>
    </cofactor>
</comment>
<protein>
    <recommendedName>
        <fullName evidence="7 14">Ribonuclease HII</fullName>
        <shortName evidence="14">RNase HII</shortName>
        <ecNumber evidence="6 14">3.1.26.4</ecNumber>
    </recommendedName>
</protein>
<dbReference type="GO" id="GO:0006298">
    <property type="term" value="P:mismatch repair"/>
    <property type="evidence" value="ECO:0007669"/>
    <property type="project" value="TreeGrafter"/>
</dbReference>
<keyword evidence="10 14" id="KW-0479">Metal-binding</keyword>
<dbReference type="Proteomes" id="UP000236655">
    <property type="component" value="Chromosome"/>
</dbReference>
<evidence type="ECO:0000256" key="6">
    <source>
        <dbReference type="ARBA" id="ARBA00012180"/>
    </source>
</evidence>
<reference evidence="19" key="1">
    <citation type="submission" date="2017-11" db="EMBL/GenBank/DDBJ databases">
        <authorList>
            <person name="Chan K.G."/>
            <person name="Lee L.S."/>
        </authorList>
    </citation>
    <scope>NUCLEOTIDE SEQUENCE [LARGE SCALE GENOMIC DNA]</scope>
    <source>
        <strain evidence="19">DSM 100970</strain>
    </source>
</reference>
<comment type="cofactor">
    <cofactor evidence="14 15">
        <name>Mn(2+)</name>
        <dbReference type="ChEBI" id="CHEBI:29035"/>
    </cofactor>
    <cofactor evidence="14 15">
        <name>Mg(2+)</name>
        <dbReference type="ChEBI" id="CHEBI:18420"/>
    </cofactor>
    <text evidence="14 15">Manganese or magnesium. Binds 1 divalent metal ion per monomer in the absence of substrate. May bind a second metal ion after substrate binding.</text>
</comment>
<feature type="binding site" evidence="14 15">
    <location>
        <position position="7"/>
    </location>
    <ligand>
        <name>a divalent metal cation</name>
        <dbReference type="ChEBI" id="CHEBI:60240"/>
    </ligand>
</feature>
<dbReference type="InterPro" id="IPR001352">
    <property type="entry name" value="RNase_HII/HIII"/>
</dbReference>
<dbReference type="SUPFAM" id="SSF53098">
    <property type="entry name" value="Ribonuclease H-like"/>
    <property type="match status" value="1"/>
</dbReference>
<evidence type="ECO:0000259" key="17">
    <source>
        <dbReference type="PROSITE" id="PS51975"/>
    </source>
</evidence>
<dbReference type="HAMAP" id="MF_00052_B">
    <property type="entry name" value="RNase_HII_B"/>
    <property type="match status" value="1"/>
</dbReference>
<dbReference type="NCBIfam" id="NF000596">
    <property type="entry name" value="PRK00015.1-4"/>
    <property type="match status" value="1"/>
</dbReference>
<dbReference type="GO" id="GO:0005737">
    <property type="term" value="C:cytoplasm"/>
    <property type="evidence" value="ECO:0007669"/>
    <property type="project" value="UniProtKB-SubCell"/>
</dbReference>
<dbReference type="InterPro" id="IPR012337">
    <property type="entry name" value="RNaseH-like_sf"/>
</dbReference>
<dbReference type="AlphaFoldDB" id="A0A2I7N9Q0"/>
<comment type="subcellular location">
    <subcellularLocation>
        <location evidence="4 14">Cytoplasm</location>
    </subcellularLocation>
</comment>